<feature type="compositionally biased region" description="Low complexity" evidence="1">
    <location>
        <begin position="151"/>
        <end position="162"/>
    </location>
</feature>
<organism evidence="2 3">
    <name type="scientific">Coprinellus micaceus</name>
    <name type="common">Glistening ink-cap mushroom</name>
    <name type="synonym">Coprinus micaceus</name>
    <dbReference type="NCBI Taxonomy" id="71717"/>
    <lineage>
        <taxon>Eukaryota</taxon>
        <taxon>Fungi</taxon>
        <taxon>Dikarya</taxon>
        <taxon>Basidiomycota</taxon>
        <taxon>Agaricomycotina</taxon>
        <taxon>Agaricomycetes</taxon>
        <taxon>Agaricomycetidae</taxon>
        <taxon>Agaricales</taxon>
        <taxon>Agaricineae</taxon>
        <taxon>Psathyrellaceae</taxon>
        <taxon>Coprinellus</taxon>
    </lineage>
</organism>
<dbReference type="EMBL" id="QPFP01000118">
    <property type="protein sequence ID" value="TEB21189.1"/>
    <property type="molecule type" value="Genomic_DNA"/>
</dbReference>
<reference evidence="2 3" key="1">
    <citation type="journal article" date="2019" name="Nat. Ecol. Evol.">
        <title>Megaphylogeny resolves global patterns of mushroom evolution.</title>
        <authorList>
            <person name="Varga T."/>
            <person name="Krizsan K."/>
            <person name="Foldi C."/>
            <person name="Dima B."/>
            <person name="Sanchez-Garcia M."/>
            <person name="Sanchez-Ramirez S."/>
            <person name="Szollosi G.J."/>
            <person name="Szarkandi J.G."/>
            <person name="Papp V."/>
            <person name="Albert L."/>
            <person name="Andreopoulos W."/>
            <person name="Angelini C."/>
            <person name="Antonin V."/>
            <person name="Barry K.W."/>
            <person name="Bougher N.L."/>
            <person name="Buchanan P."/>
            <person name="Buyck B."/>
            <person name="Bense V."/>
            <person name="Catcheside P."/>
            <person name="Chovatia M."/>
            <person name="Cooper J."/>
            <person name="Damon W."/>
            <person name="Desjardin D."/>
            <person name="Finy P."/>
            <person name="Geml J."/>
            <person name="Haridas S."/>
            <person name="Hughes K."/>
            <person name="Justo A."/>
            <person name="Karasinski D."/>
            <person name="Kautmanova I."/>
            <person name="Kiss B."/>
            <person name="Kocsube S."/>
            <person name="Kotiranta H."/>
            <person name="LaButti K.M."/>
            <person name="Lechner B.E."/>
            <person name="Liimatainen K."/>
            <person name="Lipzen A."/>
            <person name="Lukacs Z."/>
            <person name="Mihaltcheva S."/>
            <person name="Morgado L.N."/>
            <person name="Niskanen T."/>
            <person name="Noordeloos M.E."/>
            <person name="Ohm R.A."/>
            <person name="Ortiz-Santana B."/>
            <person name="Ovrebo C."/>
            <person name="Racz N."/>
            <person name="Riley R."/>
            <person name="Savchenko A."/>
            <person name="Shiryaev A."/>
            <person name="Soop K."/>
            <person name="Spirin V."/>
            <person name="Szebenyi C."/>
            <person name="Tomsovsky M."/>
            <person name="Tulloss R.E."/>
            <person name="Uehling J."/>
            <person name="Grigoriev I.V."/>
            <person name="Vagvolgyi C."/>
            <person name="Papp T."/>
            <person name="Martin F.M."/>
            <person name="Miettinen O."/>
            <person name="Hibbett D.S."/>
            <person name="Nagy L.G."/>
        </authorList>
    </citation>
    <scope>NUCLEOTIDE SEQUENCE [LARGE SCALE GENOMIC DNA]</scope>
    <source>
        <strain evidence="2 3">FP101781</strain>
    </source>
</reference>
<keyword evidence="3" id="KW-1185">Reference proteome</keyword>
<name>A0A4Y7SIZ0_COPMI</name>
<proteinExistence type="predicted"/>
<protein>
    <submittedName>
        <fullName evidence="2">Uncharacterized protein</fullName>
    </submittedName>
</protein>
<evidence type="ECO:0000256" key="1">
    <source>
        <dbReference type="SAM" id="MobiDB-lite"/>
    </source>
</evidence>
<comment type="caution">
    <text evidence="2">The sequence shown here is derived from an EMBL/GenBank/DDBJ whole genome shotgun (WGS) entry which is preliminary data.</text>
</comment>
<sequence length="173" mass="18927">MSQICWPGVGRTVSSAEPIQNLVGGQRRCATNACGIELGEFGGQRPGLGLCIKTQSRTRCMLECRGYEVRMGLKPSDGLFYVPSLRPPQNAYTRLNTFGRGLLLTCGLGMMRLRVRAEGLCGLVPNPHRRTSSLSLFKGARRRYVARSYLPTRSPSPTSSSSQDRVCVEEEGG</sequence>
<feature type="region of interest" description="Disordered" evidence="1">
    <location>
        <begin position="148"/>
        <end position="173"/>
    </location>
</feature>
<dbReference type="AlphaFoldDB" id="A0A4Y7SIZ0"/>
<gene>
    <name evidence="2" type="ORF">FA13DRAFT_1717160</name>
</gene>
<accession>A0A4Y7SIZ0</accession>
<evidence type="ECO:0000313" key="2">
    <source>
        <dbReference type="EMBL" id="TEB21189.1"/>
    </source>
</evidence>
<evidence type="ECO:0000313" key="3">
    <source>
        <dbReference type="Proteomes" id="UP000298030"/>
    </source>
</evidence>
<dbReference type="Proteomes" id="UP000298030">
    <property type="component" value="Unassembled WGS sequence"/>
</dbReference>